<comment type="caution">
    <text evidence="1">The sequence shown here is derived from an EMBL/GenBank/DDBJ whole genome shotgun (WGS) entry which is preliminary data.</text>
</comment>
<sequence>MEPTRTTGRPLPASDMLRRLQNPDYPLCRDDVLWALDFIKRKVADGAPEWSELDRPQLLAHFACYASLAMHLVQRQSLCAEDAECLRAMLSDML</sequence>
<keyword evidence="2" id="KW-1185">Reference proteome</keyword>
<gene>
    <name evidence="1" type="ORF">H7C19_10455</name>
</gene>
<organism evidence="1 2">
    <name type="scientific">Cohnella nanjingensis</name>
    <dbReference type="NCBI Taxonomy" id="1387779"/>
    <lineage>
        <taxon>Bacteria</taxon>
        <taxon>Bacillati</taxon>
        <taxon>Bacillota</taxon>
        <taxon>Bacilli</taxon>
        <taxon>Bacillales</taxon>
        <taxon>Paenibacillaceae</taxon>
        <taxon>Cohnella</taxon>
    </lineage>
</organism>
<dbReference type="Proteomes" id="UP000547209">
    <property type="component" value="Unassembled WGS sequence"/>
</dbReference>
<reference evidence="1 2" key="1">
    <citation type="submission" date="2020-08" db="EMBL/GenBank/DDBJ databases">
        <title>Cohnella phylogeny.</title>
        <authorList>
            <person name="Dunlap C."/>
        </authorList>
    </citation>
    <scope>NUCLEOTIDE SEQUENCE [LARGE SCALE GENOMIC DNA]</scope>
    <source>
        <strain evidence="1 2">DSM 28246</strain>
    </source>
</reference>
<dbReference type="EMBL" id="JACJVP010000017">
    <property type="protein sequence ID" value="MBB6671108.1"/>
    <property type="molecule type" value="Genomic_DNA"/>
</dbReference>
<dbReference type="AlphaFoldDB" id="A0A7X0VFB1"/>
<evidence type="ECO:0000313" key="2">
    <source>
        <dbReference type="Proteomes" id="UP000547209"/>
    </source>
</evidence>
<accession>A0A7X0VFB1</accession>
<dbReference type="RefSeq" id="WP_185142595.1">
    <property type="nucleotide sequence ID" value="NZ_JACJVP010000017.1"/>
</dbReference>
<name>A0A7X0VFB1_9BACL</name>
<protein>
    <submittedName>
        <fullName evidence="1">Uncharacterized protein</fullName>
    </submittedName>
</protein>
<evidence type="ECO:0000313" key="1">
    <source>
        <dbReference type="EMBL" id="MBB6671108.1"/>
    </source>
</evidence>
<proteinExistence type="predicted"/>